<dbReference type="Gene3D" id="3.20.20.150">
    <property type="entry name" value="Divalent-metal-dependent TIM barrel enzymes"/>
    <property type="match status" value="1"/>
</dbReference>
<dbReference type="PANTHER" id="PTHR12110:SF41">
    <property type="entry name" value="INOSOSE DEHYDRATASE"/>
    <property type="match status" value="1"/>
</dbReference>
<dbReference type="Proteomes" id="UP001501407">
    <property type="component" value="Unassembled WGS sequence"/>
</dbReference>
<organism evidence="3 4">
    <name type="scientific">Microbacterium yannicii</name>
    <dbReference type="NCBI Taxonomy" id="671622"/>
    <lineage>
        <taxon>Bacteria</taxon>
        <taxon>Bacillati</taxon>
        <taxon>Actinomycetota</taxon>
        <taxon>Actinomycetes</taxon>
        <taxon>Micrococcales</taxon>
        <taxon>Microbacteriaceae</taxon>
        <taxon>Microbacterium</taxon>
    </lineage>
</organism>
<dbReference type="RefSeq" id="WP_194414707.1">
    <property type="nucleotide sequence ID" value="NZ_BAABKZ010000002.1"/>
</dbReference>
<evidence type="ECO:0000313" key="3">
    <source>
        <dbReference type="EMBL" id="GAA5092550.1"/>
    </source>
</evidence>
<keyword evidence="3" id="KW-0413">Isomerase</keyword>
<sequence length="275" mass="29886">MTHPAISVQLYSVREQLADLDGTFERLAGLGIRSVEPFSLYDRVPETATALVRHGLSAPTAHAPFLSDDIEYEGRRVPLPPLVMTLQAARALGVQTLIDPMVPADRWQSADDVDRTAERLNAAASEAAEAGVRVGYHNHSFEFHHRINGASAYEYFVSKLEPAVVLEVDVYWAAMAGQNVPELLQRLGHRVVALHLKDGGSIRDPFGTTGYAAEHLDQVPLGHGILDIAGILRATPGVDYDVIEFDHVEGDVFAAIGESLAYLRAARGADVLMTD</sequence>
<dbReference type="InterPro" id="IPR050312">
    <property type="entry name" value="IolE/XylAMocC-like"/>
</dbReference>
<keyword evidence="1" id="KW-0119">Carbohydrate metabolism</keyword>
<dbReference type="InterPro" id="IPR013022">
    <property type="entry name" value="Xyl_isomerase-like_TIM-brl"/>
</dbReference>
<dbReference type="GO" id="GO:0016853">
    <property type="term" value="F:isomerase activity"/>
    <property type="evidence" value="ECO:0007669"/>
    <property type="project" value="UniProtKB-KW"/>
</dbReference>
<comment type="caution">
    <text evidence="3">The sequence shown here is derived from an EMBL/GenBank/DDBJ whole genome shotgun (WGS) entry which is preliminary data.</text>
</comment>
<dbReference type="SUPFAM" id="SSF51658">
    <property type="entry name" value="Xylose isomerase-like"/>
    <property type="match status" value="1"/>
</dbReference>
<dbReference type="PANTHER" id="PTHR12110">
    <property type="entry name" value="HYDROXYPYRUVATE ISOMERASE"/>
    <property type="match status" value="1"/>
</dbReference>
<gene>
    <name evidence="3" type="ORF">GCM10025760_21390</name>
</gene>
<feature type="domain" description="Xylose isomerase-like TIM barrel" evidence="2">
    <location>
        <begin position="24"/>
        <end position="234"/>
    </location>
</feature>
<name>A0ABP9M809_9MICO</name>
<dbReference type="InterPro" id="IPR036237">
    <property type="entry name" value="Xyl_isomerase-like_sf"/>
</dbReference>
<dbReference type="EMBL" id="BAABKZ010000002">
    <property type="protein sequence ID" value="GAA5092550.1"/>
    <property type="molecule type" value="Genomic_DNA"/>
</dbReference>
<accession>A0ABP9M809</accession>
<evidence type="ECO:0000313" key="4">
    <source>
        <dbReference type="Proteomes" id="UP001501407"/>
    </source>
</evidence>
<keyword evidence="4" id="KW-1185">Reference proteome</keyword>
<evidence type="ECO:0000256" key="1">
    <source>
        <dbReference type="ARBA" id="ARBA00023277"/>
    </source>
</evidence>
<reference evidence="4" key="1">
    <citation type="journal article" date="2019" name="Int. J. Syst. Evol. Microbiol.">
        <title>The Global Catalogue of Microorganisms (GCM) 10K type strain sequencing project: providing services to taxonomists for standard genome sequencing and annotation.</title>
        <authorList>
            <consortium name="The Broad Institute Genomics Platform"/>
            <consortium name="The Broad Institute Genome Sequencing Center for Infectious Disease"/>
            <person name="Wu L."/>
            <person name="Ma J."/>
        </authorList>
    </citation>
    <scope>NUCLEOTIDE SEQUENCE [LARGE SCALE GENOMIC DNA]</scope>
    <source>
        <strain evidence="4">JCM 18959</strain>
    </source>
</reference>
<proteinExistence type="predicted"/>
<protein>
    <submittedName>
        <fullName evidence="3">Sugar phosphate isomerase/epimerase</fullName>
    </submittedName>
</protein>
<dbReference type="Pfam" id="PF01261">
    <property type="entry name" value="AP_endonuc_2"/>
    <property type="match status" value="1"/>
</dbReference>
<evidence type="ECO:0000259" key="2">
    <source>
        <dbReference type="Pfam" id="PF01261"/>
    </source>
</evidence>